<evidence type="ECO:0000313" key="3">
    <source>
        <dbReference type="EMBL" id="GMM46632.1"/>
    </source>
</evidence>
<proteinExistence type="predicted"/>
<sequence>MNKGTNTNVNGNGNGIGINGNNVNNISSINTPIHHIDTFPVHLTRYPIVDPNHYPQSFTQQSQQQLSQQLSQQQPIPPQQQHQQQLQYTHIPVPNGQLQLQDSSITGGSTSAQPQNIQQQQQHLLFHQHHQHTQRNQHPHNTLIQMPHPHQYHQYNPQQQQQQQQHILITNTINNDSNKMIQKDNKSNPNTITNTSTSTNKKVDSKKSNEIQTPENLVSTESIWEQYLHNNILPSNKNNSNTNQNNNNNNNVNNSNYSNNNSSNKKRKSISKPTNTNIKKVKRKAKSGSFNNIIIVSEQTTPEVEMVKEKEIDTNAELETPLDTSKEQSEESPTTPPKLTLILKPQKIPDILNNIPSENRTKIPNILNPSSPIEPKEDNTQLNDTQKNDNKNHDTLELIVSNIDENINETSEQADEIKQIKKEISESNEKKQSEEDEVMKIQINQENTEFTNHKETEPIEILEDDIQEIDNDDLEITEKIISFKIDKQKLKKILKSNDESINKQSKKKKSSPKPEKKSKSPTKQKSQKLSITPEPSINVENQIVEYKPIESSSLVVLNEQQKNDIINHNKDGLYEEEVNKLCNLNLNQLPEGYIPLIMTPNGMIIPVDVLKKRGLIVEKEENKAMEVVPEPTKGEINKITNSKPHSEEEMVEPLEVLDFDKFDQCAALSLYLLSKESKLDIKYDNYEFDENDKEHKEWHLHYQRLLQLEKLKFIQGYKDERNKLVEMLAKLKGEETMGNDEKFKSKDKLLEFEKDLMEMRDYEILRAKLMHEYNKKSIYLQYLNNVSEIESMGCLDYAVRLTKYKNYLNMEKERLIRNEEKIGKINTVKSQGIWNKYIQNVANNPNNYNVIEIQDEIETPVIKNRSRSRSRNKARSRGKSVNNNFNYNNINDSNIELISEKDFILLTNANSRSYSTYVLNNSLYSNNEGQREIIELVEYYLPDKSVLRELFKEVKRNDQSKLNGINDNKNKRLLSINSNKGNGMISTYGLKESNVGSSNRILKELQIDGMNVNINDNDRFERRGVGTRKSRNSNIFTEDEISGNTETGDGGISNNDNNNNNNTDREYYIDNYNKNNNDNNNNNNGHGNNNRYIRRCNVTNLSSSDESKNEEVSEVSKEVNNKNDNSDNIKRELNITSCLDNSLCDIDRVKMLNLNRDEIKLQYTRTYAMPHGLHWEEINEDLLYLREMNDKKKNSKRK</sequence>
<feature type="compositionally biased region" description="Low complexity" evidence="2">
    <location>
        <begin position="60"/>
        <end position="86"/>
    </location>
</feature>
<feature type="region of interest" description="Disordered" evidence="2">
    <location>
        <begin position="98"/>
        <end position="147"/>
    </location>
</feature>
<dbReference type="AlphaFoldDB" id="A0AAV5R6I3"/>
<feature type="compositionally biased region" description="Low complexity" evidence="2">
    <location>
        <begin position="187"/>
        <end position="200"/>
    </location>
</feature>
<feature type="compositionally biased region" description="Polar residues" evidence="2">
    <location>
        <begin position="1032"/>
        <end position="1047"/>
    </location>
</feature>
<feature type="region of interest" description="Disordered" evidence="2">
    <location>
        <begin position="312"/>
        <end position="338"/>
    </location>
</feature>
<feature type="coiled-coil region" evidence="1">
    <location>
        <begin position="400"/>
        <end position="444"/>
    </location>
</feature>
<accession>A0AAV5R6I3</accession>
<feature type="region of interest" description="Disordered" evidence="2">
    <location>
        <begin position="1031"/>
        <end position="1128"/>
    </location>
</feature>
<comment type="caution">
    <text evidence="3">The sequence shown here is derived from an EMBL/GenBank/DDBJ whole genome shotgun (WGS) entry which is preliminary data.</text>
</comment>
<gene>
    <name evidence="3" type="ORF">DAPK24_032070</name>
</gene>
<dbReference type="EMBL" id="BTGB01000004">
    <property type="protein sequence ID" value="GMM46632.1"/>
    <property type="molecule type" value="Genomic_DNA"/>
</dbReference>
<feature type="compositionally biased region" description="Low complexity" evidence="2">
    <location>
        <begin position="1071"/>
        <end position="1090"/>
    </location>
</feature>
<feature type="region of interest" description="Disordered" evidence="2">
    <location>
        <begin position="234"/>
        <end position="285"/>
    </location>
</feature>
<feature type="compositionally biased region" description="Basic and acidic residues" evidence="2">
    <location>
        <begin position="1105"/>
        <end position="1128"/>
    </location>
</feature>
<feature type="compositionally biased region" description="Low complexity" evidence="2">
    <location>
        <begin position="113"/>
        <end position="125"/>
    </location>
</feature>
<feature type="compositionally biased region" description="Low complexity" evidence="2">
    <location>
        <begin position="234"/>
        <end position="263"/>
    </location>
</feature>
<keyword evidence="4" id="KW-1185">Reference proteome</keyword>
<evidence type="ECO:0000256" key="2">
    <source>
        <dbReference type="SAM" id="MobiDB-lite"/>
    </source>
</evidence>
<feature type="region of interest" description="Disordered" evidence="2">
    <location>
        <begin position="178"/>
        <end position="214"/>
    </location>
</feature>
<protein>
    <submittedName>
        <fullName evidence="3">Uncharacterized protein</fullName>
    </submittedName>
</protein>
<evidence type="ECO:0000313" key="4">
    <source>
        <dbReference type="Proteomes" id="UP001378960"/>
    </source>
</evidence>
<feature type="region of interest" description="Disordered" evidence="2">
    <location>
        <begin position="52"/>
        <end position="86"/>
    </location>
</feature>
<reference evidence="3 4" key="1">
    <citation type="journal article" date="2023" name="Elife">
        <title>Identification of key yeast species and microbe-microbe interactions impacting larval growth of Drosophila in the wild.</title>
        <authorList>
            <person name="Mure A."/>
            <person name="Sugiura Y."/>
            <person name="Maeda R."/>
            <person name="Honda K."/>
            <person name="Sakurai N."/>
            <person name="Takahashi Y."/>
            <person name="Watada M."/>
            <person name="Katoh T."/>
            <person name="Gotoh A."/>
            <person name="Gotoh Y."/>
            <person name="Taniguchi I."/>
            <person name="Nakamura K."/>
            <person name="Hayashi T."/>
            <person name="Katayama T."/>
            <person name="Uemura T."/>
            <person name="Hattori Y."/>
        </authorList>
    </citation>
    <scope>NUCLEOTIDE SEQUENCE [LARGE SCALE GENOMIC DNA]</scope>
    <source>
        <strain evidence="3 4">PK-24</strain>
    </source>
</reference>
<feature type="compositionally biased region" description="Basic residues" evidence="2">
    <location>
        <begin position="126"/>
        <end position="138"/>
    </location>
</feature>
<organism evidence="3 4">
    <name type="scientific">Pichia kluyveri</name>
    <name type="common">Yeast</name>
    <dbReference type="NCBI Taxonomy" id="36015"/>
    <lineage>
        <taxon>Eukaryota</taxon>
        <taxon>Fungi</taxon>
        <taxon>Dikarya</taxon>
        <taxon>Ascomycota</taxon>
        <taxon>Saccharomycotina</taxon>
        <taxon>Pichiomycetes</taxon>
        <taxon>Pichiales</taxon>
        <taxon>Pichiaceae</taxon>
        <taxon>Pichia</taxon>
    </lineage>
</organism>
<evidence type="ECO:0000256" key="1">
    <source>
        <dbReference type="SAM" id="Coils"/>
    </source>
</evidence>
<name>A0AAV5R6I3_PICKL</name>
<feature type="region of interest" description="Disordered" evidence="2">
    <location>
        <begin position="496"/>
        <end position="534"/>
    </location>
</feature>
<keyword evidence="1" id="KW-0175">Coiled coil</keyword>
<feature type="compositionally biased region" description="Polar residues" evidence="2">
    <location>
        <begin position="98"/>
        <end position="112"/>
    </location>
</feature>
<feature type="region of interest" description="Disordered" evidence="2">
    <location>
        <begin position="354"/>
        <end position="392"/>
    </location>
</feature>
<dbReference type="Proteomes" id="UP001378960">
    <property type="component" value="Unassembled WGS sequence"/>
</dbReference>